<organism evidence="2 3">
    <name type="scientific">Jiangella alba</name>
    <dbReference type="NCBI Taxonomy" id="561176"/>
    <lineage>
        <taxon>Bacteria</taxon>
        <taxon>Bacillati</taxon>
        <taxon>Actinomycetota</taxon>
        <taxon>Actinomycetes</taxon>
        <taxon>Jiangellales</taxon>
        <taxon>Jiangellaceae</taxon>
        <taxon>Jiangella</taxon>
    </lineage>
</organism>
<dbReference type="GO" id="GO:0004176">
    <property type="term" value="F:ATP-dependent peptidase activity"/>
    <property type="evidence" value="ECO:0007669"/>
    <property type="project" value="InterPro"/>
</dbReference>
<dbReference type="RefSeq" id="WP_069110517.1">
    <property type="nucleotide sequence ID" value="NZ_FNUC01000003.1"/>
</dbReference>
<gene>
    <name evidence="2" type="ORF">SAMN04488561_0659</name>
</gene>
<proteinExistence type="predicted"/>
<dbReference type="Pfam" id="PF13398">
    <property type="entry name" value="Peptidase_M50B"/>
    <property type="match status" value="1"/>
</dbReference>
<keyword evidence="1" id="KW-1133">Transmembrane helix</keyword>
<sequence length="167" mass="17151">MSPAERTRIEVRRAVYPQLAAVVAVAALLARDDGAATALARGIAAGVVAVATGVVHEAGHALVARARGLRVHTVVLRGLLDAGTVRAVSPDRRTEVLVCLAGPAASVLLALAGVAVVAGTADDWRLGRVLLVLNAFVALAALTAGPRSDGARALRAWRTRPDRVRAP</sequence>
<accession>A0A1H5GW80</accession>
<evidence type="ECO:0000313" key="3">
    <source>
        <dbReference type="Proteomes" id="UP000181980"/>
    </source>
</evidence>
<dbReference type="InterPro" id="IPR049500">
    <property type="entry name" value="Peptidase_M50B-like"/>
</dbReference>
<evidence type="ECO:0000256" key="1">
    <source>
        <dbReference type="SAM" id="Phobius"/>
    </source>
</evidence>
<dbReference type="Proteomes" id="UP000181980">
    <property type="component" value="Unassembled WGS sequence"/>
</dbReference>
<reference evidence="3" key="1">
    <citation type="submission" date="2016-10" db="EMBL/GenBank/DDBJ databases">
        <authorList>
            <person name="Varghese N."/>
            <person name="Submissions S."/>
        </authorList>
    </citation>
    <scope>NUCLEOTIDE SEQUENCE [LARGE SCALE GENOMIC DNA]</scope>
    <source>
        <strain evidence="3">DSM 45237</strain>
    </source>
</reference>
<dbReference type="GO" id="GO:0006508">
    <property type="term" value="P:proteolysis"/>
    <property type="evidence" value="ECO:0007669"/>
    <property type="project" value="InterPro"/>
</dbReference>
<feature type="transmembrane region" description="Helical" evidence="1">
    <location>
        <begin position="96"/>
        <end position="120"/>
    </location>
</feature>
<dbReference type="AlphaFoldDB" id="A0A1H5GW80"/>
<keyword evidence="1" id="KW-0472">Membrane</keyword>
<dbReference type="GO" id="GO:0005524">
    <property type="term" value="F:ATP binding"/>
    <property type="evidence" value="ECO:0007669"/>
    <property type="project" value="InterPro"/>
</dbReference>
<dbReference type="SUPFAM" id="SSF140990">
    <property type="entry name" value="FtsH protease domain-like"/>
    <property type="match status" value="1"/>
</dbReference>
<keyword evidence="3" id="KW-1185">Reference proteome</keyword>
<evidence type="ECO:0000313" key="2">
    <source>
        <dbReference type="EMBL" id="SEE19288.1"/>
    </source>
</evidence>
<feature type="transmembrane region" description="Helical" evidence="1">
    <location>
        <begin position="126"/>
        <end position="145"/>
    </location>
</feature>
<dbReference type="GO" id="GO:0004222">
    <property type="term" value="F:metalloendopeptidase activity"/>
    <property type="evidence" value="ECO:0007669"/>
    <property type="project" value="InterPro"/>
</dbReference>
<name>A0A1H5GW80_9ACTN</name>
<keyword evidence="1" id="KW-0812">Transmembrane</keyword>
<dbReference type="EMBL" id="FNUC01000003">
    <property type="protein sequence ID" value="SEE19288.1"/>
    <property type="molecule type" value="Genomic_DNA"/>
</dbReference>
<protein>
    <submittedName>
        <fullName evidence="2">Peptidase family M50</fullName>
    </submittedName>
</protein>
<dbReference type="InterPro" id="IPR037219">
    <property type="entry name" value="Peptidase_M41-like"/>
</dbReference>